<dbReference type="SUPFAM" id="SSF52129">
    <property type="entry name" value="Caspase-like"/>
    <property type="match status" value="1"/>
</dbReference>
<dbReference type="Gene3D" id="2.130.10.10">
    <property type="entry name" value="YVTN repeat-like/Quinoprotein amine dehydrogenase"/>
    <property type="match status" value="3"/>
</dbReference>
<evidence type="ECO:0000256" key="2">
    <source>
        <dbReference type="SAM" id="SignalP"/>
    </source>
</evidence>
<feature type="domain" description="Peptidase C14 caspase" evidence="3">
    <location>
        <begin position="704"/>
        <end position="943"/>
    </location>
</feature>
<proteinExistence type="predicted"/>
<dbReference type="GO" id="GO:0004197">
    <property type="term" value="F:cysteine-type endopeptidase activity"/>
    <property type="evidence" value="ECO:0007669"/>
    <property type="project" value="InterPro"/>
</dbReference>
<evidence type="ECO:0000313" key="5">
    <source>
        <dbReference type="Proteomes" id="UP000807785"/>
    </source>
</evidence>
<dbReference type="PANTHER" id="PTHR19879">
    <property type="entry name" value="TRANSCRIPTION INITIATION FACTOR TFIID"/>
    <property type="match status" value="1"/>
</dbReference>
<accession>A0A9D7DZG3</accession>
<dbReference type="InterPro" id="IPR018247">
    <property type="entry name" value="EF_Hand_1_Ca_BS"/>
</dbReference>
<keyword evidence="1" id="KW-0853">WD repeat</keyword>
<dbReference type="SUPFAM" id="SSF50969">
    <property type="entry name" value="YVTN repeat-like/Quinoprotein amine dehydrogenase"/>
    <property type="match status" value="1"/>
</dbReference>
<protein>
    <submittedName>
        <fullName evidence="4">Caspase family protein</fullName>
    </submittedName>
</protein>
<dbReference type="InterPro" id="IPR001680">
    <property type="entry name" value="WD40_rpt"/>
</dbReference>
<keyword evidence="2" id="KW-0732">Signal</keyword>
<organism evidence="4 5">
    <name type="scientific">Candidatus Methylophosphatis roskildensis</name>
    <dbReference type="NCBI Taxonomy" id="2899263"/>
    <lineage>
        <taxon>Bacteria</taxon>
        <taxon>Pseudomonadati</taxon>
        <taxon>Pseudomonadota</taxon>
        <taxon>Betaproteobacteria</taxon>
        <taxon>Nitrosomonadales</taxon>
        <taxon>Sterolibacteriaceae</taxon>
        <taxon>Candidatus Methylophosphatis</taxon>
    </lineage>
</organism>
<dbReference type="AlphaFoldDB" id="A0A9D7DZG3"/>
<dbReference type="GO" id="GO:0006508">
    <property type="term" value="P:proteolysis"/>
    <property type="evidence" value="ECO:0007669"/>
    <property type="project" value="InterPro"/>
</dbReference>
<dbReference type="PROSITE" id="PS50082">
    <property type="entry name" value="WD_REPEATS_2"/>
    <property type="match status" value="1"/>
</dbReference>
<evidence type="ECO:0000256" key="1">
    <source>
        <dbReference type="PROSITE-ProRule" id="PRU00221"/>
    </source>
</evidence>
<feature type="repeat" description="WD" evidence="1">
    <location>
        <begin position="37"/>
        <end position="78"/>
    </location>
</feature>
<dbReference type="Pfam" id="PF00656">
    <property type="entry name" value="Peptidase_C14"/>
    <property type="match status" value="1"/>
</dbReference>
<dbReference type="Proteomes" id="UP000807785">
    <property type="component" value="Unassembled WGS sequence"/>
</dbReference>
<dbReference type="SUPFAM" id="SSF82171">
    <property type="entry name" value="DPP6 N-terminal domain-like"/>
    <property type="match status" value="1"/>
</dbReference>
<evidence type="ECO:0000313" key="4">
    <source>
        <dbReference type="EMBL" id="MBK6973740.1"/>
    </source>
</evidence>
<dbReference type="SMART" id="SM00320">
    <property type="entry name" value="WD40"/>
    <property type="match status" value="4"/>
</dbReference>
<dbReference type="InterPro" id="IPR011044">
    <property type="entry name" value="Quino_amine_DH_bsu"/>
</dbReference>
<dbReference type="EMBL" id="JADJEV010000003">
    <property type="protein sequence ID" value="MBK6973740.1"/>
    <property type="molecule type" value="Genomic_DNA"/>
</dbReference>
<reference evidence="4" key="1">
    <citation type="submission" date="2020-10" db="EMBL/GenBank/DDBJ databases">
        <title>Connecting structure to function with the recovery of over 1000 high-quality activated sludge metagenome-assembled genomes encoding full-length rRNA genes using long-read sequencing.</title>
        <authorList>
            <person name="Singleton C.M."/>
            <person name="Petriglieri F."/>
            <person name="Kristensen J.M."/>
            <person name="Kirkegaard R.H."/>
            <person name="Michaelsen T.Y."/>
            <person name="Andersen M.H."/>
            <person name="Karst S.M."/>
            <person name="Dueholm M.S."/>
            <person name="Nielsen P.H."/>
            <person name="Albertsen M."/>
        </authorList>
    </citation>
    <scope>NUCLEOTIDE SEQUENCE</scope>
    <source>
        <strain evidence="4">Bjer_18-Q3-R1-45_BAT3C.347</strain>
    </source>
</reference>
<dbReference type="PANTHER" id="PTHR19879:SF9">
    <property type="entry name" value="TRANSCRIPTION INITIATION FACTOR TFIID SUBUNIT 5"/>
    <property type="match status" value="1"/>
</dbReference>
<feature type="chain" id="PRO_5038737437" evidence="2">
    <location>
        <begin position="25"/>
        <end position="960"/>
    </location>
</feature>
<dbReference type="Gene3D" id="3.40.50.1460">
    <property type="match status" value="1"/>
</dbReference>
<gene>
    <name evidence="4" type="ORF">IPH26_12620</name>
</gene>
<name>A0A9D7DZG3_9PROT</name>
<dbReference type="InterPro" id="IPR015943">
    <property type="entry name" value="WD40/YVTN_repeat-like_dom_sf"/>
</dbReference>
<comment type="caution">
    <text evidence="4">The sequence shown here is derived from an EMBL/GenBank/DDBJ whole genome shotgun (WGS) entry which is preliminary data.</text>
</comment>
<dbReference type="InterPro" id="IPR029030">
    <property type="entry name" value="Caspase-like_dom_sf"/>
</dbReference>
<feature type="signal peptide" evidence="2">
    <location>
        <begin position="1"/>
        <end position="24"/>
    </location>
</feature>
<dbReference type="PROSITE" id="PS00018">
    <property type="entry name" value="EF_HAND_1"/>
    <property type="match status" value="1"/>
</dbReference>
<evidence type="ECO:0000259" key="3">
    <source>
        <dbReference type="Pfam" id="PF00656"/>
    </source>
</evidence>
<dbReference type="InterPro" id="IPR011600">
    <property type="entry name" value="Pept_C14_caspase"/>
</dbReference>
<sequence>MHSLRWITGLLAACCAGMAAQASAGEPPAAPMLLVEPGGHVGAVHKIVVDAAHSQVVTIGHDKTIRVWGVPDLQLRATLRVPIADGNEGQLYAAAISPDGTTLAVGGWTGWEWDQSASVYLFDMESGRMVRRISGFPEGIGALAYSPSGQHLAVGLLGSAGLYVLRSADYRMAERDTQYADKIIEIDYDAAGRLAVSSLDGMVRLYDEHAKLRLRKRVQAGNKPASIRFSPDGNRIAVGFYDSPRVSVLSAADLRPAWSSPRDAAPGLANLYSLTWAARGTKLCAGGERRGAGPSTIRCWRADGRGKPVVTPVGRTRVGDIATVPSGELVYTTDDPSVGLLGTDGKVSALHESELLGFVNAALKLGHDASILSFPGGRVPAYFSVSEADTVPTAEQLRSLQGPLRAASGLAIEHARDGYRPTLNGKAIALEPYERSRCHAIAPDLSSFVLGTEWNLRRFDATGKAMWSKALPAVAHAVTVSGDGEWAVAGLGDGTLRWYRMDDGAEVLALFVHARSKEWIAWIPAGYYMSSPQGDSYIGWNINQGKESAPDFVLASQFDRILYRPDMVQAYFRSKGRGLPEIDGRKEFDVTRLTEVAPPRLRLERVRSKDKGAPRARFKLSAQRTRLPMRDVAVFVNNIPVIAARERELSGGARETFSRELDLELARGTNRVRVEVFNGVSIGVAEKVVISDLAEPAAQRGDLYALAIGVGKFPRLAGKFGLNFTANDAEEMSAALERSGGGLFADVHLKLLTDSTWSKPDKGNILSALEFAREARARDTIVIFLASHGISDAAGNYYFVPRDADPKDIERLATGRPPSGNSLVSWTHFFDALRAVAGRRVLIVDTCQAKNIAGTFDSHNLAKRSASSRFALVVAARGGEDSQEYAPRRHGLFTYALLEGLGGTADANRDRKLTLEELFDHAVPTVDRLRDRRLGPQTPQLISPAALRDSVIGQVADNAR</sequence>